<gene>
    <name evidence="7" type="ORF">Golax_018988</name>
</gene>
<feature type="transmembrane region" description="Helical" evidence="6">
    <location>
        <begin position="225"/>
        <end position="243"/>
    </location>
</feature>
<dbReference type="GO" id="GO:0016020">
    <property type="term" value="C:membrane"/>
    <property type="evidence" value="ECO:0007669"/>
    <property type="project" value="UniProtKB-SubCell"/>
</dbReference>
<evidence type="ECO:0000256" key="5">
    <source>
        <dbReference type="ARBA" id="ARBA00023136"/>
    </source>
</evidence>
<proteinExistence type="inferred from homology"/>
<dbReference type="InterPro" id="IPR044644">
    <property type="entry name" value="DinF-like"/>
</dbReference>
<evidence type="ECO:0000256" key="4">
    <source>
        <dbReference type="ARBA" id="ARBA00022989"/>
    </source>
</evidence>
<dbReference type="AlphaFoldDB" id="A0A7J8Z585"/>
<feature type="non-terminal residue" evidence="7">
    <location>
        <position position="244"/>
    </location>
</feature>
<organism evidence="7 8">
    <name type="scientific">Gossypium laxum</name>
    <dbReference type="NCBI Taxonomy" id="34288"/>
    <lineage>
        <taxon>Eukaryota</taxon>
        <taxon>Viridiplantae</taxon>
        <taxon>Streptophyta</taxon>
        <taxon>Embryophyta</taxon>
        <taxon>Tracheophyta</taxon>
        <taxon>Spermatophyta</taxon>
        <taxon>Magnoliopsida</taxon>
        <taxon>eudicotyledons</taxon>
        <taxon>Gunneridae</taxon>
        <taxon>Pentapetalae</taxon>
        <taxon>rosids</taxon>
        <taxon>malvids</taxon>
        <taxon>Malvales</taxon>
        <taxon>Malvaceae</taxon>
        <taxon>Malvoideae</taxon>
        <taxon>Gossypium</taxon>
    </lineage>
</organism>
<dbReference type="PANTHER" id="PTHR42893">
    <property type="entry name" value="PROTEIN DETOXIFICATION 44, CHLOROPLASTIC-RELATED"/>
    <property type="match status" value="1"/>
</dbReference>
<dbReference type="InterPro" id="IPR002528">
    <property type="entry name" value="MATE_fam"/>
</dbReference>
<feature type="transmembrane region" description="Helical" evidence="6">
    <location>
        <begin position="134"/>
        <end position="154"/>
    </location>
</feature>
<comment type="subcellular location">
    <subcellularLocation>
        <location evidence="1">Membrane</location>
        <topology evidence="1">Multi-pass membrane protein</topology>
    </subcellularLocation>
</comment>
<evidence type="ECO:0000313" key="7">
    <source>
        <dbReference type="EMBL" id="MBA0706905.1"/>
    </source>
</evidence>
<comment type="similarity">
    <text evidence="2">Belongs to the multi antimicrobial extrusion (MATE) (TC 2.A.66.1) family.</text>
</comment>
<keyword evidence="5 6" id="KW-0472">Membrane</keyword>
<protein>
    <recommendedName>
        <fullName evidence="9">MATE efflux family protein</fullName>
    </recommendedName>
</protein>
<reference evidence="7 8" key="1">
    <citation type="journal article" date="2019" name="Genome Biol. Evol.">
        <title>Insights into the evolution of the New World diploid cottons (Gossypium, subgenus Houzingenia) based on genome sequencing.</title>
        <authorList>
            <person name="Grover C.E."/>
            <person name="Arick M.A. 2nd"/>
            <person name="Thrash A."/>
            <person name="Conover J.L."/>
            <person name="Sanders W.S."/>
            <person name="Peterson D.G."/>
            <person name="Frelichowski J.E."/>
            <person name="Scheffler J.A."/>
            <person name="Scheffler B.E."/>
            <person name="Wendel J.F."/>
        </authorList>
    </citation>
    <scope>NUCLEOTIDE SEQUENCE [LARGE SCALE GENOMIC DNA]</scope>
    <source>
        <strain evidence="7">4</strain>
        <tissue evidence="7">Leaf</tissue>
    </source>
</reference>
<evidence type="ECO:0008006" key="9">
    <source>
        <dbReference type="Google" id="ProtNLM"/>
    </source>
</evidence>
<keyword evidence="8" id="KW-1185">Reference proteome</keyword>
<accession>A0A7J8Z585</accession>
<feature type="transmembrane region" description="Helical" evidence="6">
    <location>
        <begin position="199"/>
        <end position="219"/>
    </location>
</feature>
<keyword evidence="4 6" id="KW-1133">Transmembrane helix</keyword>
<feature type="non-terminal residue" evidence="7">
    <location>
        <position position="1"/>
    </location>
</feature>
<dbReference type="EMBL" id="JABEZV010000002">
    <property type="protein sequence ID" value="MBA0706905.1"/>
    <property type="molecule type" value="Genomic_DNA"/>
</dbReference>
<name>A0A7J8Z585_9ROSI</name>
<evidence type="ECO:0000256" key="2">
    <source>
        <dbReference type="ARBA" id="ARBA00010199"/>
    </source>
</evidence>
<comment type="caution">
    <text evidence="7">The sequence shown here is derived from an EMBL/GenBank/DDBJ whole genome shotgun (WGS) entry which is preliminary data.</text>
</comment>
<feature type="transmembrane region" description="Helical" evidence="6">
    <location>
        <begin position="166"/>
        <end position="187"/>
    </location>
</feature>
<keyword evidence="3 6" id="KW-0812">Transmembrane</keyword>
<dbReference type="GO" id="GO:0015297">
    <property type="term" value="F:antiporter activity"/>
    <property type="evidence" value="ECO:0007669"/>
    <property type="project" value="InterPro"/>
</dbReference>
<dbReference type="Proteomes" id="UP000593574">
    <property type="component" value="Unassembled WGS sequence"/>
</dbReference>
<evidence type="ECO:0000313" key="8">
    <source>
        <dbReference type="Proteomes" id="UP000593574"/>
    </source>
</evidence>
<sequence>FFETRYLIAIILLWELNGKVELISPKIDWSKVSLYFKSGTFLADLNIEIVMVPAGGLLIGRTIATLGTLTLATSLAARQGPIPMAGHQICVQIWLAVSLLTDALALSGQALLATNYSQANYQQARKVIYSVLKIGLATGFPLAVFLFIGFEALSGLFTTDAEVLQIAWSGTLFVAGSQPVNAVAFVLDGLYYGVSDYEYAAVSMVVVGLISSAFLLVAAPLFSVGGVWTGLFLFMTLRVVAGFW</sequence>
<dbReference type="GO" id="GO:0042910">
    <property type="term" value="F:xenobiotic transmembrane transporter activity"/>
    <property type="evidence" value="ECO:0007669"/>
    <property type="project" value="InterPro"/>
</dbReference>
<evidence type="ECO:0000256" key="1">
    <source>
        <dbReference type="ARBA" id="ARBA00004141"/>
    </source>
</evidence>
<feature type="transmembrane region" description="Helical" evidence="6">
    <location>
        <begin position="93"/>
        <end position="113"/>
    </location>
</feature>
<dbReference type="PANTHER" id="PTHR42893:SF46">
    <property type="entry name" value="PROTEIN DETOXIFICATION 44, CHLOROPLASTIC"/>
    <property type="match status" value="1"/>
</dbReference>
<dbReference type="Pfam" id="PF01554">
    <property type="entry name" value="MatE"/>
    <property type="match status" value="1"/>
</dbReference>
<evidence type="ECO:0000256" key="3">
    <source>
        <dbReference type="ARBA" id="ARBA00022692"/>
    </source>
</evidence>
<evidence type="ECO:0000256" key="6">
    <source>
        <dbReference type="SAM" id="Phobius"/>
    </source>
</evidence>